<keyword evidence="4" id="KW-1185">Reference proteome</keyword>
<comment type="caution">
    <text evidence="3">The sequence shown here is derived from an EMBL/GenBank/DDBJ whole genome shotgun (WGS) entry which is preliminary data.</text>
</comment>
<feature type="region of interest" description="Disordered" evidence="1">
    <location>
        <begin position="589"/>
        <end position="637"/>
    </location>
</feature>
<feature type="compositionally biased region" description="Polar residues" evidence="1">
    <location>
        <begin position="92"/>
        <end position="112"/>
    </location>
</feature>
<evidence type="ECO:0008006" key="5">
    <source>
        <dbReference type="Google" id="ProtNLM"/>
    </source>
</evidence>
<evidence type="ECO:0000256" key="1">
    <source>
        <dbReference type="SAM" id="MobiDB-lite"/>
    </source>
</evidence>
<feature type="compositionally biased region" description="Low complexity" evidence="1">
    <location>
        <begin position="593"/>
        <end position="602"/>
    </location>
</feature>
<feature type="transmembrane region" description="Helical" evidence="2">
    <location>
        <begin position="687"/>
        <end position="707"/>
    </location>
</feature>
<organism evidence="3 4">
    <name type="scientific">Ophiocordyceps sinensis</name>
    <dbReference type="NCBI Taxonomy" id="72228"/>
    <lineage>
        <taxon>Eukaryota</taxon>
        <taxon>Fungi</taxon>
        <taxon>Dikarya</taxon>
        <taxon>Ascomycota</taxon>
        <taxon>Pezizomycotina</taxon>
        <taxon>Sordariomycetes</taxon>
        <taxon>Hypocreomycetidae</taxon>
        <taxon>Hypocreales</taxon>
        <taxon>Ophiocordycipitaceae</taxon>
        <taxon>Ophiocordyceps</taxon>
    </lineage>
</organism>
<feature type="compositionally biased region" description="Polar residues" evidence="1">
    <location>
        <begin position="140"/>
        <end position="168"/>
    </location>
</feature>
<feature type="region of interest" description="Disordered" evidence="1">
    <location>
        <begin position="446"/>
        <end position="496"/>
    </location>
</feature>
<name>A0A8H4LWQ8_9HYPO</name>
<gene>
    <name evidence="3" type="ORF">G6O67_006383</name>
</gene>
<feature type="compositionally biased region" description="Polar residues" evidence="1">
    <location>
        <begin position="622"/>
        <end position="632"/>
    </location>
</feature>
<feature type="region of interest" description="Disordered" evidence="1">
    <location>
        <begin position="360"/>
        <end position="395"/>
    </location>
</feature>
<dbReference type="AlphaFoldDB" id="A0A8H4LWQ8"/>
<feature type="region of interest" description="Disordered" evidence="1">
    <location>
        <begin position="1"/>
        <end position="272"/>
    </location>
</feature>
<evidence type="ECO:0000256" key="2">
    <source>
        <dbReference type="SAM" id="Phobius"/>
    </source>
</evidence>
<feature type="compositionally biased region" description="Low complexity" evidence="1">
    <location>
        <begin position="544"/>
        <end position="553"/>
    </location>
</feature>
<reference evidence="3 4" key="1">
    <citation type="journal article" date="2020" name="Genome Biol. Evol.">
        <title>A new high-quality draft genome assembly of the Chinese cordyceps Ophiocordyceps sinensis.</title>
        <authorList>
            <person name="Shu R."/>
            <person name="Zhang J."/>
            <person name="Meng Q."/>
            <person name="Zhang H."/>
            <person name="Zhou G."/>
            <person name="Li M."/>
            <person name="Wu P."/>
            <person name="Zhao Y."/>
            <person name="Chen C."/>
            <person name="Qin Q."/>
        </authorList>
    </citation>
    <scope>NUCLEOTIDE SEQUENCE [LARGE SCALE GENOMIC DNA]</scope>
    <source>
        <strain evidence="3 4">IOZ07</strain>
    </source>
</reference>
<feature type="compositionally biased region" description="Polar residues" evidence="1">
    <location>
        <begin position="532"/>
        <end position="543"/>
    </location>
</feature>
<accession>A0A8H4LWQ8</accession>
<keyword evidence="2" id="KW-0812">Transmembrane</keyword>
<evidence type="ECO:0000313" key="3">
    <source>
        <dbReference type="EMBL" id="KAF4506282.1"/>
    </source>
</evidence>
<sequence>MSATPSRASEHRALDGRTPSDQNRRQVRLVPYSPPRLSFDGSLPTRSRSASGADCSFSLFRPASPVKSNDKGKDRAQPSPHRGQTRGRLHSGGSTSSDYNVHRVSSSLSETPRPQLPEPAPLRRRSKLIGLYSDEKVSPHSHSCSTFSATYSSRSTVPNSSRDPSSNVLGDGRCSSPLTPLHEEFSSQAPTPNSGRSNSASPSSWNHRFVSGLRKGRRQTSANVAKSPPSTPRLLSRIRKVPWTSRASVSPSRDGDSLQSARSGSTQSERSNYKIYANSSPAPGAAAAGSVDGSFSTDLGSVSLNSSQANVVILGDSPSGQSAGDDQGDEGDANFHVDGDMAPCLSLRPRSGFSRESLLVPPLQHPQTSSAEEPGVPKSRSRRSSHARSLSSGSSMVVEENHSCFLAEAVAVHRAGEASRGNFSRQPGDSGSSNARWALFRRPRWNPALPTVGSDGQGVGKGPSSGRSQDTVMAANATGDYPTCPSPVHRRLSNREQRGTIRLIRDHDEHGDGLADLEALHHHPSRSRMHSLLSSYPSDRNLPSSASSRSSSLSRSSVPAWARLYYGSGERRWLAAKLSTESMVSDFTGDSRGGSFPSRSPSADVHPAVIQSPRRRPREASGTASDGDNTDMSPAPFLGRLRAQSSSIWSPHLRRDRRAIGYGIWEPPSAVWSTNGVWLSRQNLQPILFVVGFVFPLAWAIASFLPLPPTSGPEMAQVNPSTSHLDVRLEANHPPPMDMLDMRLYNHARWWRTRNRAMAIVGIFVIGAVVALIIFGVRQKWRS</sequence>
<feature type="compositionally biased region" description="Polar residues" evidence="1">
    <location>
        <begin position="245"/>
        <end position="270"/>
    </location>
</feature>
<keyword evidence="2" id="KW-0472">Membrane</keyword>
<keyword evidence="2" id="KW-1133">Transmembrane helix</keyword>
<feature type="region of interest" description="Disordered" evidence="1">
    <location>
        <begin position="313"/>
        <end position="337"/>
    </location>
</feature>
<evidence type="ECO:0000313" key="4">
    <source>
        <dbReference type="Proteomes" id="UP000557566"/>
    </source>
</evidence>
<feature type="transmembrane region" description="Helical" evidence="2">
    <location>
        <begin position="757"/>
        <end position="777"/>
    </location>
</feature>
<dbReference type="OrthoDB" id="4153178at2759"/>
<protein>
    <recommendedName>
        <fullName evidence="5">Serine-rich protein</fullName>
    </recommendedName>
</protein>
<feature type="region of interest" description="Disordered" evidence="1">
    <location>
        <begin position="525"/>
        <end position="553"/>
    </location>
</feature>
<dbReference type="EMBL" id="JAAVMX010000007">
    <property type="protein sequence ID" value="KAF4506282.1"/>
    <property type="molecule type" value="Genomic_DNA"/>
</dbReference>
<feature type="compositionally biased region" description="Low complexity" evidence="1">
    <location>
        <begin position="193"/>
        <end position="206"/>
    </location>
</feature>
<proteinExistence type="predicted"/>
<dbReference type="Proteomes" id="UP000557566">
    <property type="component" value="Unassembled WGS sequence"/>
</dbReference>